<protein>
    <submittedName>
        <fullName evidence="1">Uncharacterized protein</fullName>
    </submittedName>
</protein>
<dbReference type="EMBL" id="LMAZ01000001">
    <property type="protein sequence ID" value="RGP57046.1"/>
    <property type="molecule type" value="Genomic_DNA"/>
</dbReference>
<sequence>MTGQAIRTHNELNAAYAAHKANIALLQRTPPEGPDARERRQRTIDNLRDQMLAIDTQLMREECAEGV</sequence>
<keyword evidence="2" id="KW-1185">Reference proteome</keyword>
<dbReference type="Proteomes" id="UP000265411">
    <property type="component" value="Unassembled WGS sequence"/>
</dbReference>
<evidence type="ECO:0000313" key="2">
    <source>
        <dbReference type="Proteomes" id="UP000265411"/>
    </source>
</evidence>
<name>A0A395RAB2_9PSED</name>
<gene>
    <name evidence="1" type="ORF">ASB58_06855</name>
</gene>
<reference evidence="1 2" key="1">
    <citation type="journal article" date="2018" name="Syst. Appl. Microbiol.">
        <title>Pseudomonas gallaeciensis sp. nov., isolated from crude-oil-contaminated intertidal sand samples after the Prestige oil spill.</title>
        <authorList>
            <person name="Mulet M."/>
            <person name="Sanchez D."/>
            <person name="Rodriguez A.C."/>
            <person name="Nogales B."/>
            <person name="Bosch R."/>
            <person name="Busquets A."/>
            <person name="Gomila M."/>
            <person name="Lalucat J."/>
            <person name="Garcia-Valdes E."/>
        </authorList>
    </citation>
    <scope>NUCLEOTIDE SEQUENCE [LARGE SCALE GENOMIC DNA]</scope>
    <source>
        <strain evidence="1 2">V113</strain>
    </source>
</reference>
<accession>A0A395RAB2</accession>
<dbReference type="AlphaFoldDB" id="A0A395RAB2"/>
<comment type="caution">
    <text evidence="1">The sequence shown here is derived from an EMBL/GenBank/DDBJ whole genome shotgun (WGS) entry which is preliminary data.</text>
</comment>
<dbReference type="OrthoDB" id="9952396at2"/>
<dbReference type="RefSeq" id="WP_118129780.1">
    <property type="nucleotide sequence ID" value="NZ_LMAZ01000001.1"/>
</dbReference>
<organism evidence="1 2">
    <name type="scientific">Pseudomonas abyssi</name>
    <dbReference type="NCBI Taxonomy" id="170540"/>
    <lineage>
        <taxon>Bacteria</taxon>
        <taxon>Pseudomonadati</taxon>
        <taxon>Pseudomonadota</taxon>
        <taxon>Gammaproteobacteria</taxon>
        <taxon>Pseudomonadales</taxon>
        <taxon>Pseudomonadaceae</taxon>
        <taxon>Pseudomonas</taxon>
    </lineage>
</organism>
<evidence type="ECO:0000313" key="1">
    <source>
        <dbReference type="EMBL" id="RGP57046.1"/>
    </source>
</evidence>
<proteinExistence type="predicted"/>